<dbReference type="Proteomes" id="UP000799324">
    <property type="component" value="Unassembled WGS sequence"/>
</dbReference>
<evidence type="ECO:0000313" key="3">
    <source>
        <dbReference type="Proteomes" id="UP000799324"/>
    </source>
</evidence>
<name>A0A6A6T2D9_9PLEO</name>
<accession>A0A6A6T2D9</accession>
<dbReference type="PANTHER" id="PTHR33112">
    <property type="entry name" value="DOMAIN PROTEIN, PUTATIVE-RELATED"/>
    <property type="match status" value="1"/>
</dbReference>
<dbReference type="AlphaFoldDB" id="A0A6A6T2D9"/>
<organism evidence="2 3">
    <name type="scientific">Lophiostoma macrostomum CBS 122681</name>
    <dbReference type="NCBI Taxonomy" id="1314788"/>
    <lineage>
        <taxon>Eukaryota</taxon>
        <taxon>Fungi</taxon>
        <taxon>Dikarya</taxon>
        <taxon>Ascomycota</taxon>
        <taxon>Pezizomycotina</taxon>
        <taxon>Dothideomycetes</taxon>
        <taxon>Pleosporomycetidae</taxon>
        <taxon>Pleosporales</taxon>
        <taxon>Lophiostomataceae</taxon>
        <taxon>Lophiostoma</taxon>
    </lineage>
</organism>
<protein>
    <submittedName>
        <fullName evidence="2">HET-domain-containing protein</fullName>
    </submittedName>
</protein>
<sequence>FEQAQSWLQECATGSHEACDQSPPSYRPTRLLDLASNGSPLRKETYLAHGESDGFTYAALSHCWGVAGSKHLKTTRVTMSSWKRGIPWTLIPRTFQDAILFTRRLGIRWLWIDSLCIIQEDENDWRAEAACMAEVYSQAYFTIAAASAENSEVGIFREPSAESQNNASGCQDLLVYAKRQSKYSLMTSNRYRLMTRAWAYQERYLSPRVIYFLGDELGWSCRSLDDDESHSGTFSSLSFALDKKHNPYLHPQEGSPDKEADEYDHIKSIDHWHHIVNDYDTLFLSFERDRLPALAGLAKHLSPFRKGRYLAGLWEDSLIVDLLWKMYAEPINRSAFRSAP</sequence>
<dbReference type="EMBL" id="MU004374">
    <property type="protein sequence ID" value="KAF2653852.1"/>
    <property type="molecule type" value="Genomic_DNA"/>
</dbReference>
<feature type="domain" description="Heterokaryon incompatibility" evidence="1">
    <location>
        <begin position="57"/>
        <end position="202"/>
    </location>
</feature>
<dbReference type="OrthoDB" id="5125733at2759"/>
<feature type="non-terminal residue" evidence="2">
    <location>
        <position position="1"/>
    </location>
</feature>
<proteinExistence type="predicted"/>
<dbReference type="InterPro" id="IPR010730">
    <property type="entry name" value="HET"/>
</dbReference>
<reference evidence="2" key="1">
    <citation type="journal article" date="2020" name="Stud. Mycol.">
        <title>101 Dothideomycetes genomes: a test case for predicting lifestyles and emergence of pathogens.</title>
        <authorList>
            <person name="Haridas S."/>
            <person name="Albert R."/>
            <person name="Binder M."/>
            <person name="Bloem J."/>
            <person name="Labutti K."/>
            <person name="Salamov A."/>
            <person name="Andreopoulos B."/>
            <person name="Baker S."/>
            <person name="Barry K."/>
            <person name="Bills G."/>
            <person name="Bluhm B."/>
            <person name="Cannon C."/>
            <person name="Castanera R."/>
            <person name="Culley D."/>
            <person name="Daum C."/>
            <person name="Ezra D."/>
            <person name="Gonzalez J."/>
            <person name="Henrissat B."/>
            <person name="Kuo A."/>
            <person name="Liang C."/>
            <person name="Lipzen A."/>
            <person name="Lutzoni F."/>
            <person name="Magnuson J."/>
            <person name="Mondo S."/>
            <person name="Nolan M."/>
            <person name="Ohm R."/>
            <person name="Pangilinan J."/>
            <person name="Park H.-J."/>
            <person name="Ramirez L."/>
            <person name="Alfaro M."/>
            <person name="Sun H."/>
            <person name="Tritt A."/>
            <person name="Yoshinaga Y."/>
            <person name="Zwiers L.-H."/>
            <person name="Turgeon B."/>
            <person name="Goodwin S."/>
            <person name="Spatafora J."/>
            <person name="Crous P."/>
            <person name="Grigoriev I."/>
        </authorList>
    </citation>
    <scope>NUCLEOTIDE SEQUENCE</scope>
    <source>
        <strain evidence="2">CBS 122681</strain>
    </source>
</reference>
<evidence type="ECO:0000259" key="1">
    <source>
        <dbReference type="Pfam" id="PF06985"/>
    </source>
</evidence>
<evidence type="ECO:0000313" key="2">
    <source>
        <dbReference type="EMBL" id="KAF2653852.1"/>
    </source>
</evidence>
<dbReference type="PANTHER" id="PTHR33112:SF9">
    <property type="entry name" value="HETEROKARYON INCOMPATIBILITY DOMAIN-CONTAINING PROTEIN"/>
    <property type="match status" value="1"/>
</dbReference>
<feature type="non-terminal residue" evidence="2">
    <location>
        <position position="340"/>
    </location>
</feature>
<dbReference type="Pfam" id="PF06985">
    <property type="entry name" value="HET"/>
    <property type="match status" value="1"/>
</dbReference>
<keyword evidence="3" id="KW-1185">Reference proteome</keyword>
<gene>
    <name evidence="2" type="ORF">K491DRAFT_583650</name>
</gene>